<protein>
    <submittedName>
        <fullName evidence="2">Yippee domain-containing protein</fullName>
    </submittedName>
</protein>
<evidence type="ECO:0000313" key="1">
    <source>
        <dbReference type="Proteomes" id="UP000046392"/>
    </source>
</evidence>
<dbReference type="AlphaFoldDB" id="A0A0N5BMW1"/>
<accession>A0A0N5BMW1</accession>
<keyword evidence="1" id="KW-1185">Reference proteome</keyword>
<dbReference type="WBParaSite" id="SPAL_0000724400.1">
    <property type="protein sequence ID" value="SPAL_0000724400.1"/>
    <property type="gene ID" value="SPAL_0000724400"/>
</dbReference>
<evidence type="ECO:0000313" key="2">
    <source>
        <dbReference type="WBParaSite" id="SPAL_0000724400.1"/>
    </source>
</evidence>
<name>A0A0N5BMW1_STREA</name>
<organism evidence="1 2">
    <name type="scientific">Strongyloides papillosus</name>
    <name type="common">Intestinal threadworm</name>
    <dbReference type="NCBI Taxonomy" id="174720"/>
    <lineage>
        <taxon>Eukaryota</taxon>
        <taxon>Metazoa</taxon>
        <taxon>Ecdysozoa</taxon>
        <taxon>Nematoda</taxon>
        <taxon>Chromadorea</taxon>
        <taxon>Rhabditida</taxon>
        <taxon>Tylenchina</taxon>
        <taxon>Panagrolaimomorpha</taxon>
        <taxon>Strongyloidoidea</taxon>
        <taxon>Strongyloididae</taxon>
        <taxon>Strongyloides</taxon>
    </lineage>
</organism>
<reference evidence="2" key="1">
    <citation type="submission" date="2017-02" db="UniProtKB">
        <authorList>
            <consortium name="WormBaseParasite"/>
        </authorList>
    </citation>
    <scope>IDENTIFICATION</scope>
</reference>
<sequence>MAPKICLQQLEALKTMLKNEPNITACKAKTNLDVFENPMKLSTVKLYLKKFRNKKEKGNKEDEKVIEDVKLCPSSSKTCNLILFTVVICRTYIDECKTERNNRAIIVYEDNNLNFLTRNCRRYIFLSKFNKIETFYCSECRSIVNKEKKTIKTLLKIENSVLSLVNSHDSSCRSFNLGKFLFKDLEVKTCNKIKEGLITPGDAYKDYLLKISSFCSLNAISYESVVTNAGFISKKTLMDTFKKHKSIEFSKILENHELTYYDNSKWIYQNLLNSKESNIDQNQSDFIFFGSSLMLNAMVSSSMIFADSTYEKAPKGWSELLIFHVVPLNEDLKKQLQSVIFY</sequence>
<proteinExistence type="predicted"/>
<dbReference type="Proteomes" id="UP000046392">
    <property type="component" value="Unplaced"/>
</dbReference>